<feature type="transmembrane region" description="Helical" evidence="1">
    <location>
        <begin position="44"/>
        <end position="66"/>
    </location>
</feature>
<feature type="transmembrane region" description="Helical" evidence="1">
    <location>
        <begin position="102"/>
        <end position="119"/>
    </location>
</feature>
<dbReference type="RefSeq" id="WP_174018997.1">
    <property type="nucleotide sequence ID" value="NZ_JAAMAW010000021.1"/>
</dbReference>
<comment type="caution">
    <text evidence="3">The sequence shown here is derived from an EMBL/GenBank/DDBJ whole genome shotgun (WGS) entry which is preliminary data.</text>
</comment>
<dbReference type="InterPro" id="IPR009936">
    <property type="entry name" value="DUF1468"/>
</dbReference>
<keyword evidence="1" id="KW-0472">Membrane</keyword>
<evidence type="ECO:0000256" key="1">
    <source>
        <dbReference type="SAM" id="Phobius"/>
    </source>
</evidence>
<evidence type="ECO:0000313" key="4">
    <source>
        <dbReference type="Proteomes" id="UP000702952"/>
    </source>
</evidence>
<dbReference type="EMBL" id="JAAMAY010000027">
    <property type="protein sequence ID" value="NTC29676.1"/>
    <property type="molecule type" value="Genomic_DNA"/>
</dbReference>
<dbReference type="Pfam" id="PF07331">
    <property type="entry name" value="TctB"/>
    <property type="match status" value="1"/>
</dbReference>
<accession>A0AA44F727</accession>
<keyword evidence="1" id="KW-1133">Transmembrane helix</keyword>
<evidence type="ECO:0000313" key="3">
    <source>
        <dbReference type="EMBL" id="NTC29676.1"/>
    </source>
</evidence>
<proteinExistence type="predicted"/>
<protein>
    <submittedName>
        <fullName evidence="3">Tripartite tricarboxylate transporter TctB family protein</fullName>
    </submittedName>
</protein>
<sequence>MSTFGRIRIREAVLASFTLAMGCFIGIQTWMTPSMPAQQIVGPGLFPAIIATALVLVGLWLAYESFVRPSADEERLEFDWKATAIVAAAFASQYVLLERMGWIISGTLLFAVSAVAFGSKAHIRNVLLGLALTSVTYVLFDYGLDLDLPVGEYFEDLFASSN</sequence>
<dbReference type="AlphaFoldDB" id="A0AA44F727"/>
<name>A0AA44F727_AGRTU</name>
<keyword evidence="1" id="KW-0812">Transmembrane</keyword>
<evidence type="ECO:0000259" key="2">
    <source>
        <dbReference type="Pfam" id="PF07331"/>
    </source>
</evidence>
<feature type="transmembrane region" description="Helical" evidence="1">
    <location>
        <begin position="12"/>
        <end position="32"/>
    </location>
</feature>
<organism evidence="3 4">
    <name type="scientific">Agrobacterium tumefaciens</name>
    <dbReference type="NCBI Taxonomy" id="358"/>
    <lineage>
        <taxon>Bacteria</taxon>
        <taxon>Pseudomonadati</taxon>
        <taxon>Pseudomonadota</taxon>
        <taxon>Alphaproteobacteria</taxon>
        <taxon>Hyphomicrobiales</taxon>
        <taxon>Rhizobiaceae</taxon>
        <taxon>Rhizobium/Agrobacterium group</taxon>
        <taxon>Agrobacterium</taxon>
        <taxon>Agrobacterium tumefaciens complex</taxon>
    </lineage>
</organism>
<dbReference type="Proteomes" id="UP000702952">
    <property type="component" value="Unassembled WGS sequence"/>
</dbReference>
<dbReference type="PROSITE" id="PS51257">
    <property type="entry name" value="PROKAR_LIPOPROTEIN"/>
    <property type="match status" value="1"/>
</dbReference>
<feature type="transmembrane region" description="Helical" evidence="1">
    <location>
        <begin position="78"/>
        <end position="96"/>
    </location>
</feature>
<feature type="domain" description="DUF1468" evidence="2">
    <location>
        <begin position="17"/>
        <end position="149"/>
    </location>
</feature>
<reference evidence="3" key="1">
    <citation type="journal article" date="2020" name="Science">
        <title>Unexpected conservation and global transmission of agrobacterial virulence plasmids.</title>
        <authorList>
            <person name="Weisberg A.J."/>
            <person name="Davis E.W. 2nd"/>
            <person name="Tabima J."/>
            <person name="Belcher M.S."/>
            <person name="Miller M."/>
            <person name="Kuo C.H."/>
            <person name="Loper J.E."/>
            <person name="Grunwald N.J."/>
            <person name="Putnam M.L."/>
            <person name="Chang J.H."/>
        </authorList>
    </citation>
    <scope>NUCLEOTIDE SEQUENCE</scope>
    <source>
        <strain evidence="3">17-1853-1a</strain>
    </source>
</reference>
<gene>
    <name evidence="3" type="ORF">G6M46_16195</name>
</gene>
<feature type="transmembrane region" description="Helical" evidence="1">
    <location>
        <begin position="126"/>
        <end position="144"/>
    </location>
</feature>